<dbReference type="Pfam" id="PF11148">
    <property type="entry name" value="DUF2922"/>
    <property type="match status" value="1"/>
</dbReference>
<dbReference type="EMBL" id="JAHLOQ010000005">
    <property type="protein sequence ID" value="MBU5335478.1"/>
    <property type="molecule type" value="Genomic_DNA"/>
</dbReference>
<dbReference type="RefSeq" id="WP_216568612.1">
    <property type="nucleotide sequence ID" value="NZ_JAHLOQ010000005.1"/>
</dbReference>
<reference evidence="1 2" key="1">
    <citation type="submission" date="2021-06" db="EMBL/GenBank/DDBJ databases">
        <authorList>
            <person name="Sun Q."/>
            <person name="Li D."/>
        </authorList>
    </citation>
    <scope>NUCLEOTIDE SEQUENCE [LARGE SCALE GENOMIC DNA]</scope>
    <source>
        <strain evidence="1 2">N19</strain>
    </source>
</reference>
<evidence type="ECO:0000313" key="2">
    <source>
        <dbReference type="Proteomes" id="UP001196301"/>
    </source>
</evidence>
<sequence length="75" mass="8426">MAQSSKLVMVFKNRIGKNVSISIDDPKDDLTEEEIKTAMELIIAKNVFKKNNYTFVEAVGAKVVNTTTDEYDLVL</sequence>
<comment type="caution">
    <text evidence="1">The sequence shown here is derived from an EMBL/GenBank/DDBJ whole genome shotgun (WGS) entry which is preliminary data.</text>
</comment>
<keyword evidence="2" id="KW-1185">Reference proteome</keyword>
<accession>A0ABS6DVL0</accession>
<name>A0ABS6DVL0_9FIRM</name>
<organism evidence="1 2">
    <name type="scientific">Intestinibacter bartlettii</name>
    <dbReference type="NCBI Taxonomy" id="261299"/>
    <lineage>
        <taxon>Bacteria</taxon>
        <taxon>Bacillati</taxon>
        <taxon>Bacillota</taxon>
        <taxon>Clostridia</taxon>
        <taxon>Peptostreptococcales</taxon>
        <taxon>Peptostreptococcaceae</taxon>
        <taxon>Intestinibacter</taxon>
    </lineage>
</organism>
<dbReference type="InterPro" id="IPR021321">
    <property type="entry name" value="DUF2922"/>
</dbReference>
<protein>
    <submittedName>
        <fullName evidence="1">DUF2922 domain-containing protein</fullName>
    </submittedName>
</protein>
<evidence type="ECO:0000313" key="1">
    <source>
        <dbReference type="EMBL" id="MBU5335478.1"/>
    </source>
</evidence>
<gene>
    <name evidence="1" type="ORF">KQI20_03405</name>
</gene>
<dbReference type="Proteomes" id="UP001196301">
    <property type="component" value="Unassembled WGS sequence"/>
</dbReference>
<proteinExistence type="predicted"/>